<reference evidence="2" key="2">
    <citation type="submission" date="2019-01" db="EMBL/GenBank/DDBJ databases">
        <title>Genome sequence of Desulfonema ishimotonii strain Tokyo 01.</title>
        <authorList>
            <person name="Fukui M."/>
        </authorList>
    </citation>
    <scope>NUCLEOTIDE SEQUENCE [LARGE SCALE GENOMIC DNA]</scope>
    <source>
        <strain evidence="2">Tokyo 01</strain>
    </source>
</reference>
<dbReference type="OrthoDB" id="371328at2"/>
<protein>
    <submittedName>
        <fullName evidence="1">DUF3486 domain-containing protein</fullName>
    </submittedName>
</protein>
<comment type="caution">
    <text evidence="1">The sequence shown here is derived from an EMBL/GenBank/DDBJ whole genome shotgun (WGS) entry which is preliminary data.</text>
</comment>
<proteinExistence type="predicted"/>
<reference evidence="2" key="1">
    <citation type="submission" date="2017-11" db="EMBL/GenBank/DDBJ databases">
        <authorList>
            <person name="Watanabe M."/>
            <person name="Kojima H."/>
        </authorList>
    </citation>
    <scope>NUCLEOTIDE SEQUENCE [LARGE SCALE GENOMIC DNA]</scope>
    <source>
        <strain evidence="2">Tokyo 01</strain>
    </source>
</reference>
<dbReference type="Proteomes" id="UP000288096">
    <property type="component" value="Unassembled WGS sequence"/>
</dbReference>
<name>A0A401FZV9_9BACT</name>
<dbReference type="RefSeq" id="WP_124329664.1">
    <property type="nucleotide sequence ID" value="NZ_BEXT01000001.1"/>
</dbReference>
<accession>A0A401FZV9</accession>
<organism evidence="1 2">
    <name type="scientific">Desulfonema ishimotonii</name>
    <dbReference type="NCBI Taxonomy" id="45657"/>
    <lineage>
        <taxon>Bacteria</taxon>
        <taxon>Pseudomonadati</taxon>
        <taxon>Thermodesulfobacteriota</taxon>
        <taxon>Desulfobacteria</taxon>
        <taxon>Desulfobacterales</taxon>
        <taxon>Desulfococcaceae</taxon>
        <taxon>Desulfonema</taxon>
    </lineage>
</organism>
<dbReference type="AlphaFoldDB" id="A0A401FZV9"/>
<dbReference type="EMBL" id="BEXT01000001">
    <property type="protein sequence ID" value="GBC62498.1"/>
    <property type="molecule type" value="Genomic_DNA"/>
</dbReference>
<keyword evidence="2" id="KW-1185">Reference proteome</keyword>
<dbReference type="InterPro" id="IPR021874">
    <property type="entry name" value="Phage_Mu_Gp27"/>
</dbReference>
<evidence type="ECO:0000313" key="1">
    <source>
        <dbReference type="EMBL" id="GBC62498.1"/>
    </source>
</evidence>
<evidence type="ECO:0000313" key="2">
    <source>
        <dbReference type="Proteomes" id="UP000288096"/>
    </source>
</evidence>
<sequence>MAGTFKKFRRRSSVEVLPTEIQDQMNRLLLEGATYEEISLWLKSEGHDISRSAVGRHGKLFFEAYRNVKVFEDQARALKGEVGDGLSMEEAASKLIMQRIMEALISDPGDILEQSKIIQAFSSLQSSSVRREAVKADLKDRVKKAAAKVEKIARKGGLTEDTVSTIRREILGVTG</sequence>
<dbReference type="Pfam" id="PF11985">
    <property type="entry name" value="Phage_Mu_Gp27"/>
    <property type="match status" value="1"/>
</dbReference>
<gene>
    <name evidence="1" type="ORF">DENIS_3470</name>
</gene>